<feature type="compositionally biased region" description="Polar residues" evidence="7">
    <location>
        <begin position="750"/>
        <end position="816"/>
    </location>
</feature>
<dbReference type="Gene3D" id="3.40.50.1820">
    <property type="entry name" value="alpha/beta hydrolase"/>
    <property type="match status" value="1"/>
</dbReference>
<comment type="similarity">
    <text evidence="1">Belongs to the peptidase S10 family.</text>
</comment>
<dbReference type="PANTHER" id="PTHR11802:SF189">
    <property type="entry name" value="CARBOXYPEPTIDASE"/>
    <property type="match status" value="1"/>
</dbReference>
<keyword evidence="2" id="KW-0121">Carboxypeptidase</keyword>
<evidence type="ECO:0000256" key="4">
    <source>
        <dbReference type="ARBA" id="ARBA00022729"/>
    </source>
</evidence>
<evidence type="ECO:0000259" key="8">
    <source>
        <dbReference type="Pfam" id="PF23749"/>
    </source>
</evidence>
<organism evidence="9 10">
    <name type="scientific">Aureobasidium pullulans</name>
    <name type="common">Black yeast</name>
    <name type="synonym">Pullularia pullulans</name>
    <dbReference type="NCBI Taxonomy" id="5580"/>
    <lineage>
        <taxon>Eukaryota</taxon>
        <taxon>Fungi</taxon>
        <taxon>Dikarya</taxon>
        <taxon>Ascomycota</taxon>
        <taxon>Pezizomycotina</taxon>
        <taxon>Dothideomycetes</taxon>
        <taxon>Dothideomycetidae</taxon>
        <taxon>Dothideales</taxon>
        <taxon>Saccotheciaceae</taxon>
        <taxon>Aureobasidium</taxon>
    </lineage>
</organism>
<feature type="domain" description="DUF7165" evidence="8">
    <location>
        <begin position="103"/>
        <end position="416"/>
    </location>
</feature>
<dbReference type="SUPFAM" id="SSF50969">
    <property type="entry name" value="YVTN repeat-like/Quinoprotein amine dehydrogenase"/>
    <property type="match status" value="1"/>
</dbReference>
<dbReference type="InterPro" id="IPR011044">
    <property type="entry name" value="Quino_amine_DH_bsu"/>
</dbReference>
<feature type="compositionally biased region" description="Polar residues" evidence="7">
    <location>
        <begin position="726"/>
        <end position="738"/>
    </location>
</feature>
<feature type="compositionally biased region" description="Polar residues" evidence="7">
    <location>
        <begin position="74"/>
        <end position="83"/>
    </location>
</feature>
<evidence type="ECO:0000313" key="10">
    <source>
        <dbReference type="Proteomes" id="UP001341245"/>
    </source>
</evidence>
<feature type="region of interest" description="Disordered" evidence="7">
    <location>
        <begin position="843"/>
        <end position="873"/>
    </location>
</feature>
<evidence type="ECO:0000256" key="2">
    <source>
        <dbReference type="ARBA" id="ARBA00022645"/>
    </source>
</evidence>
<feature type="compositionally biased region" description="Low complexity" evidence="7">
    <location>
        <begin position="28"/>
        <end position="40"/>
    </location>
</feature>
<sequence length="1559" mass="169724">MANDDAYTYDARDIRPDDSISRRGDQASISSSGMKSTTSSLDGGPADSHVSQSTYKNDRPTTPPSRSTSIRSSHPQTPATVSGNKERVRYSWQSIHEDEPNRPRIHIVKIVSNTATASAASPQGEALAFSLSPAGKRIAAYNSARLFVFQTAALPVNVSHEYALRRRPLAVEICDEANVLAVLVDEHTVNVYDLSRNSARRMRTVRTDLPTSTIAVSSTGGLLAAAYEGGVEIFSLAQNALITDRRAVRAPKMDKLVFSQDDSTLLGTTTRIFASSTLVVSVPIFPSNSSTQPTHQELQEAWCTGMLEPQNIKNSSHATFMREEGTMTNDKLFAWNGLEDTFGVLHTHDMVYNQVDFPVAISPPLSTCGGLGAAIHHCPSIDEHGKIVAMIVNDRTVRLYIVPQEAEDATTKVEAHSIDHELDEEYGCPFTDLRWVHSRLNLPASAQSPHQIRGRLVVTSPGSSVDAEQAELSVQDIEGGRIILFDFDPQFAGQPGQTFVFNVGKAPPVTLEEEKMEVADEIALVRRRTVTSTRSNTLGKKTPSLGRAATTISRRQDHSAYRDGSPAGSTQQLSLSNPSWRNRRISSSLVSLSADATRSLPDLLEASELATESLEQPYSQGAPRSYVSIERAATAANAHRFQALEETEAESEYPGDLSLPAYTEHPNQPLPRKYRTLAGLDIPIQGRFAQQNRNLTPTIHTAPPTVPEHRFPVTTSTVSPAYAIPPSTTSGNRPSNPTRPVLHSAHSDNSDLSPVASRSGTHVTLRTQQSWETISTSAQTTPHGPSTLRSQPSWESGRTHNYFSPPASQGTRTVPTSPEHMRPPQMMQGLGLQDFRHSMLVPQDRYEQERPRTTASDSQVREESTGGYHHRPPHVNAMQAVNFAAANTLTPANASAPRTSAGAVSTVSTVSSNATIPHRPATSAAAVGYQVTAWSPPAPASPHEDTRPTITSRSKSAGFPGGGPRAASSSIALNRVGLETDEQTQIKRSKSSCICETTPGVNSYSGYVHLPSSLLTDTQDPSDPYNISTFFWYFESRNNPEFAPLTIWLAGGPGDASSFTAVTENGPCYVNEFSNDTILNPYSLNQYSNVLYIDQPVQAGFSYSTFMNSTFNFNNLNPYASSITPVDSYDGNVPPKNATFKYGIWADQNSNRTANTTENAMKPLWHFLQGWFENFPEYKTRDQRVNLWGNSYGGFWTTGLTSYILNQNSRIRNNTIPGRVIDVNTLGMTNGCVDAHITAKSIADIIYNNTYNTHFLSEDIHAEVQNNLTKTGGCYDQIDQCQALSAVSDPDGNGNNDTVNGLCATAVAYCFAYGGSGAYTALSGRSVFDMAQTILAPYPPFYGIGYLNRQEVRNELGVPVMFSQNAASVQNNFVAITGDAARFNGMRALNQILTAGVKAAFVFGDRDTRCNWSNGEEVTDTAIWPGKQQFSTAGYEDTKINATYIRGLTKQFQNLSFTRVFQSGHGAGYFQPQTVLEIYERSSVWNLDVATGTSHLTANGDYTTKGPVSAWSHFEVLPDVPTSVCNIWAAAVTCTDEQLAALANGSAVIEHDIVVFPAA</sequence>
<gene>
    <name evidence="9" type="ORF">QM012_002159</name>
</gene>
<dbReference type="Gene3D" id="2.130.10.10">
    <property type="entry name" value="YVTN repeat-like/Quinoprotein amine dehydrogenase"/>
    <property type="match status" value="1"/>
</dbReference>
<evidence type="ECO:0000256" key="5">
    <source>
        <dbReference type="ARBA" id="ARBA00022801"/>
    </source>
</evidence>
<evidence type="ECO:0000313" key="9">
    <source>
        <dbReference type="EMBL" id="KAK6001669.1"/>
    </source>
</evidence>
<feature type="compositionally biased region" description="Basic and acidic residues" evidence="7">
    <location>
        <begin position="10"/>
        <end position="25"/>
    </location>
</feature>
<dbReference type="Pfam" id="PF23749">
    <property type="entry name" value="DUF7165"/>
    <property type="match status" value="2"/>
</dbReference>
<dbReference type="EMBL" id="JASGXD010000013">
    <property type="protein sequence ID" value="KAK6001669.1"/>
    <property type="molecule type" value="Genomic_DNA"/>
</dbReference>
<protein>
    <recommendedName>
        <fullName evidence="8">DUF7165 domain-containing protein</fullName>
    </recommendedName>
</protein>
<accession>A0ABR0TB45</accession>
<dbReference type="InterPro" id="IPR029058">
    <property type="entry name" value="AB_hydrolase_fold"/>
</dbReference>
<feature type="region of interest" description="Disordered" evidence="7">
    <location>
        <begin position="1"/>
        <end position="86"/>
    </location>
</feature>
<keyword evidence="3" id="KW-0645">Protease</keyword>
<keyword evidence="6" id="KW-0325">Glycoprotein</keyword>
<feature type="compositionally biased region" description="Low complexity" evidence="7">
    <location>
        <begin position="64"/>
        <end position="73"/>
    </location>
</feature>
<name>A0ABR0TB45_AURPU</name>
<dbReference type="InterPro" id="IPR055589">
    <property type="entry name" value="DUF7165"/>
</dbReference>
<dbReference type="PANTHER" id="PTHR11802">
    <property type="entry name" value="SERINE PROTEASE FAMILY S10 SERINE CARBOXYPEPTIDASE"/>
    <property type="match status" value="1"/>
</dbReference>
<reference evidence="9 10" key="1">
    <citation type="submission" date="2023-11" db="EMBL/GenBank/DDBJ databases">
        <title>Draft genome sequence and annotation of the polyextremotolerant black yeast-like fungus Aureobasidium pullulans NRRL 62042.</title>
        <authorList>
            <person name="Dielentheis-Frenken M.R.E."/>
            <person name="Wibberg D."/>
            <person name="Blank L.M."/>
            <person name="Tiso T."/>
        </authorList>
    </citation>
    <scope>NUCLEOTIDE SEQUENCE [LARGE SCALE GENOMIC DNA]</scope>
    <source>
        <strain evidence="9 10">NRRL 62042</strain>
    </source>
</reference>
<comment type="caution">
    <text evidence="9">The sequence shown here is derived from an EMBL/GenBank/DDBJ whole genome shotgun (WGS) entry which is preliminary data.</text>
</comment>
<evidence type="ECO:0000256" key="7">
    <source>
        <dbReference type="SAM" id="MobiDB-lite"/>
    </source>
</evidence>
<feature type="region of interest" description="Disordered" evidence="7">
    <location>
        <begin position="718"/>
        <end position="826"/>
    </location>
</feature>
<evidence type="ECO:0000256" key="1">
    <source>
        <dbReference type="ARBA" id="ARBA00009431"/>
    </source>
</evidence>
<keyword evidence="10" id="KW-1185">Reference proteome</keyword>
<dbReference type="SUPFAM" id="SSF53474">
    <property type="entry name" value="alpha/beta-Hydrolases"/>
    <property type="match status" value="1"/>
</dbReference>
<dbReference type="InterPro" id="IPR015943">
    <property type="entry name" value="WD40/YVTN_repeat-like_dom_sf"/>
</dbReference>
<feature type="domain" description="DUF7165" evidence="8">
    <location>
        <begin position="448"/>
        <end position="514"/>
    </location>
</feature>
<keyword evidence="4" id="KW-0732">Signal</keyword>
<dbReference type="InterPro" id="IPR001563">
    <property type="entry name" value="Peptidase_S10"/>
</dbReference>
<proteinExistence type="inferred from homology"/>
<evidence type="ECO:0000256" key="3">
    <source>
        <dbReference type="ARBA" id="ARBA00022670"/>
    </source>
</evidence>
<dbReference type="Pfam" id="PF00450">
    <property type="entry name" value="Peptidase_S10"/>
    <property type="match status" value="1"/>
</dbReference>
<keyword evidence="5" id="KW-0378">Hydrolase</keyword>
<feature type="compositionally biased region" description="Polar residues" evidence="7">
    <location>
        <begin position="567"/>
        <end position="578"/>
    </location>
</feature>
<feature type="region of interest" description="Disordered" evidence="7">
    <location>
        <begin position="530"/>
        <end position="578"/>
    </location>
</feature>
<dbReference type="Proteomes" id="UP001341245">
    <property type="component" value="Unassembled WGS sequence"/>
</dbReference>
<feature type="region of interest" description="Disordered" evidence="7">
    <location>
        <begin position="935"/>
        <end position="975"/>
    </location>
</feature>
<evidence type="ECO:0000256" key="6">
    <source>
        <dbReference type="ARBA" id="ARBA00023180"/>
    </source>
</evidence>